<dbReference type="EMBL" id="KN838645">
    <property type="protein sequence ID" value="KIJ99515.1"/>
    <property type="molecule type" value="Genomic_DNA"/>
</dbReference>
<evidence type="ECO:0000313" key="1">
    <source>
        <dbReference type="EMBL" id="KIJ99515.1"/>
    </source>
</evidence>
<evidence type="ECO:0000313" key="2">
    <source>
        <dbReference type="Proteomes" id="UP000054477"/>
    </source>
</evidence>
<dbReference type="STRING" id="1095629.A0A0C9X3E2"/>
<dbReference type="PANTHER" id="PTHR35871">
    <property type="entry name" value="EXPRESSED PROTEIN"/>
    <property type="match status" value="1"/>
</dbReference>
<dbReference type="AlphaFoldDB" id="A0A0C9X3E2"/>
<keyword evidence="2" id="KW-1185">Reference proteome</keyword>
<reference evidence="1 2" key="1">
    <citation type="submission" date="2014-04" db="EMBL/GenBank/DDBJ databases">
        <authorList>
            <consortium name="DOE Joint Genome Institute"/>
            <person name="Kuo A."/>
            <person name="Kohler A."/>
            <person name="Nagy L.G."/>
            <person name="Floudas D."/>
            <person name="Copeland A."/>
            <person name="Barry K.W."/>
            <person name="Cichocki N."/>
            <person name="Veneault-Fourrey C."/>
            <person name="LaButti K."/>
            <person name="Lindquist E.A."/>
            <person name="Lipzen A."/>
            <person name="Lundell T."/>
            <person name="Morin E."/>
            <person name="Murat C."/>
            <person name="Sun H."/>
            <person name="Tunlid A."/>
            <person name="Henrissat B."/>
            <person name="Grigoriev I.V."/>
            <person name="Hibbett D.S."/>
            <person name="Martin F."/>
            <person name="Nordberg H.P."/>
            <person name="Cantor M.N."/>
            <person name="Hua S.X."/>
        </authorList>
    </citation>
    <scope>NUCLEOTIDE SEQUENCE [LARGE SCALE GENOMIC DNA]</scope>
    <source>
        <strain evidence="1 2">LaAM-08-1</strain>
    </source>
</reference>
<dbReference type="PANTHER" id="PTHR35871:SF1">
    <property type="entry name" value="CXC1-LIKE CYSTEINE CLUSTER ASSOCIATED WITH KDZ TRANSPOSASES DOMAIN-CONTAINING PROTEIN"/>
    <property type="match status" value="1"/>
</dbReference>
<evidence type="ECO:0008006" key="3">
    <source>
        <dbReference type="Google" id="ProtNLM"/>
    </source>
</evidence>
<dbReference type="Proteomes" id="UP000054477">
    <property type="component" value="Unassembled WGS sequence"/>
</dbReference>
<dbReference type="GO" id="GO:0003676">
    <property type="term" value="F:nucleic acid binding"/>
    <property type="evidence" value="ECO:0007669"/>
    <property type="project" value="InterPro"/>
</dbReference>
<gene>
    <name evidence="1" type="ORF">K443DRAFT_8330</name>
</gene>
<dbReference type="OrthoDB" id="2449121at2759"/>
<protein>
    <recommendedName>
        <fullName evidence="3">Tc1-like transposase DDE domain-containing protein</fullName>
    </recommendedName>
</protein>
<dbReference type="HOGENOM" id="CLU_005726_8_0_1"/>
<sequence>MPPKKKVKRNISSNLRLSKQEDFTNQISVLKTVIREAGHECIFLPKFHCELNPIEMYWGWAKYRYRQVDKNTFQQAKDAASEALNACPAEVIRRFIN</sequence>
<accession>A0A0C9X3E2</accession>
<proteinExistence type="predicted"/>
<reference evidence="2" key="2">
    <citation type="submission" date="2015-01" db="EMBL/GenBank/DDBJ databases">
        <title>Evolutionary Origins and Diversification of the Mycorrhizal Mutualists.</title>
        <authorList>
            <consortium name="DOE Joint Genome Institute"/>
            <consortium name="Mycorrhizal Genomics Consortium"/>
            <person name="Kohler A."/>
            <person name="Kuo A."/>
            <person name="Nagy L.G."/>
            <person name="Floudas D."/>
            <person name="Copeland A."/>
            <person name="Barry K.W."/>
            <person name="Cichocki N."/>
            <person name="Veneault-Fourrey C."/>
            <person name="LaButti K."/>
            <person name="Lindquist E.A."/>
            <person name="Lipzen A."/>
            <person name="Lundell T."/>
            <person name="Morin E."/>
            <person name="Murat C."/>
            <person name="Riley R."/>
            <person name="Ohm R."/>
            <person name="Sun H."/>
            <person name="Tunlid A."/>
            <person name="Henrissat B."/>
            <person name="Grigoriev I.V."/>
            <person name="Hibbett D.S."/>
            <person name="Martin F."/>
        </authorList>
    </citation>
    <scope>NUCLEOTIDE SEQUENCE [LARGE SCALE GENOMIC DNA]</scope>
    <source>
        <strain evidence="2">LaAM-08-1</strain>
    </source>
</reference>
<organism evidence="1 2">
    <name type="scientific">Laccaria amethystina LaAM-08-1</name>
    <dbReference type="NCBI Taxonomy" id="1095629"/>
    <lineage>
        <taxon>Eukaryota</taxon>
        <taxon>Fungi</taxon>
        <taxon>Dikarya</taxon>
        <taxon>Basidiomycota</taxon>
        <taxon>Agaricomycotina</taxon>
        <taxon>Agaricomycetes</taxon>
        <taxon>Agaricomycetidae</taxon>
        <taxon>Agaricales</taxon>
        <taxon>Agaricineae</taxon>
        <taxon>Hydnangiaceae</taxon>
        <taxon>Laccaria</taxon>
    </lineage>
</organism>
<dbReference type="Gene3D" id="3.30.420.10">
    <property type="entry name" value="Ribonuclease H-like superfamily/Ribonuclease H"/>
    <property type="match status" value="1"/>
</dbReference>
<name>A0A0C9X3E2_9AGAR</name>
<dbReference type="InterPro" id="IPR036397">
    <property type="entry name" value="RNaseH_sf"/>
</dbReference>